<dbReference type="GO" id="GO:0005524">
    <property type="term" value="F:ATP binding"/>
    <property type="evidence" value="ECO:0007669"/>
    <property type="project" value="UniProtKB-UniRule"/>
</dbReference>
<protein>
    <recommendedName>
        <fullName evidence="4">ATP-cone domain-containing protein</fullName>
    </recommendedName>
</protein>
<evidence type="ECO:0000313" key="5">
    <source>
        <dbReference type="EMBL" id="OFW31973.1"/>
    </source>
</evidence>
<sequence>MVISDDRHGLPFSKGLIATSLTATGLSPSRSHKIARIIEQHLIESGRFSIGVEELRQVVYEQLLSHEGKGYADTYKRWQTLLHIDRPMIILIGGTTGVGKSTIATTLAHRLGITHIVATDALREVMRIVLSEELIPALHESTFLAYKAINRPIEGDPLVAGFREQTKVVAVGVRAVVDRAIKEGLNMVIEGVHVVPGFIRSQLSEKAIIIPLIITVDNEELHRSHFYVRDVQTEGSRPYERYRDNFESIRRIGDYIVDLAHEYDIPILTSHSLDKTIIAAQEVVLNRVLGPVEEAVKGSLDEEPED</sequence>
<dbReference type="PANTHER" id="PTHR33477">
    <property type="entry name" value="P-LOOP NTPASE DOMAIN-CONTAINING PROTEIN LPA1 HOMOLOG 1"/>
    <property type="match status" value="1"/>
</dbReference>
<dbReference type="Pfam" id="PF03477">
    <property type="entry name" value="ATP-cone"/>
    <property type="match status" value="1"/>
</dbReference>
<keyword evidence="1 3" id="KW-0547">Nucleotide-binding</keyword>
<accession>A0A1F2UN36</accession>
<dbReference type="PANTHER" id="PTHR33477:SF3">
    <property type="entry name" value="P-LOOP NTPASE DOMAIN-CONTAINING PROTEIN LPA1 HOMOLOG 1"/>
    <property type="match status" value="1"/>
</dbReference>
<name>A0A1F2UN36_9ACTN</name>
<feature type="domain" description="ATP-cone" evidence="4">
    <location>
        <begin position="1"/>
        <end position="90"/>
    </location>
</feature>
<reference evidence="5 6" key="1">
    <citation type="journal article" date="2016" name="Nat. Commun.">
        <title>Thousands of microbial genomes shed light on interconnected biogeochemical processes in an aquifer system.</title>
        <authorList>
            <person name="Anantharaman K."/>
            <person name="Brown C.T."/>
            <person name="Hug L.A."/>
            <person name="Sharon I."/>
            <person name="Castelle C.J."/>
            <person name="Probst A.J."/>
            <person name="Thomas B.C."/>
            <person name="Singh A."/>
            <person name="Wilkins M.J."/>
            <person name="Karaoz U."/>
            <person name="Brodie E.L."/>
            <person name="Williams K.H."/>
            <person name="Hubbard S.S."/>
            <person name="Banfield J.F."/>
        </authorList>
    </citation>
    <scope>NUCLEOTIDE SEQUENCE [LARGE SCALE GENOMIC DNA]</scope>
</reference>
<dbReference type="EMBL" id="MELI01000107">
    <property type="protein sequence ID" value="OFW31973.1"/>
    <property type="molecule type" value="Genomic_DNA"/>
</dbReference>
<evidence type="ECO:0000256" key="2">
    <source>
        <dbReference type="ARBA" id="ARBA00022840"/>
    </source>
</evidence>
<keyword evidence="2 3" id="KW-0067">ATP-binding</keyword>
<evidence type="ECO:0000313" key="6">
    <source>
        <dbReference type="Proteomes" id="UP000178086"/>
    </source>
</evidence>
<organism evidence="5 6">
    <name type="scientific">Candidatus Aquicultor primus</name>
    <dbReference type="NCBI Taxonomy" id="1797195"/>
    <lineage>
        <taxon>Bacteria</taxon>
        <taxon>Bacillati</taxon>
        <taxon>Actinomycetota</taxon>
        <taxon>Candidatus Aquicultoria</taxon>
        <taxon>Candidatus Aquicultorales</taxon>
        <taxon>Candidatus Aquicultoraceae</taxon>
        <taxon>Candidatus Aquicultor</taxon>
    </lineage>
</organism>
<dbReference type="AlphaFoldDB" id="A0A1F2UN36"/>
<proteinExistence type="predicted"/>
<dbReference type="PROSITE" id="PS51161">
    <property type="entry name" value="ATP_CONE"/>
    <property type="match status" value="1"/>
</dbReference>
<comment type="caution">
    <text evidence="5">The sequence shown here is derived from an EMBL/GenBank/DDBJ whole genome shotgun (WGS) entry which is preliminary data.</text>
</comment>
<dbReference type="Proteomes" id="UP000178086">
    <property type="component" value="Unassembled WGS sequence"/>
</dbReference>
<dbReference type="InterPro" id="IPR005144">
    <property type="entry name" value="ATP-cone_dom"/>
</dbReference>
<evidence type="ECO:0000256" key="1">
    <source>
        <dbReference type="ARBA" id="ARBA00022741"/>
    </source>
</evidence>
<dbReference type="InterPro" id="IPR027417">
    <property type="entry name" value="P-loop_NTPase"/>
</dbReference>
<evidence type="ECO:0000259" key="4">
    <source>
        <dbReference type="PROSITE" id="PS51161"/>
    </source>
</evidence>
<gene>
    <name evidence="5" type="ORF">A2074_06030</name>
</gene>
<dbReference type="Gene3D" id="3.40.50.300">
    <property type="entry name" value="P-loop containing nucleotide triphosphate hydrolases"/>
    <property type="match status" value="1"/>
</dbReference>
<evidence type="ECO:0000256" key="3">
    <source>
        <dbReference type="PROSITE-ProRule" id="PRU00492"/>
    </source>
</evidence>
<dbReference type="SUPFAM" id="SSF52540">
    <property type="entry name" value="P-loop containing nucleoside triphosphate hydrolases"/>
    <property type="match status" value="1"/>
</dbReference>